<sequence length="178" mass="20492">DPEEPQVAPFAPMPKGYQFVPKGDVYITRSCRIKTHQAGQTLYVVVNKTKKVTGLRCPKRIYDEVVKESKATATKRAEAVAKRDNVISDKFEETLMQLFPKCPRDRIPQILQHALQKHSGRVGRTSMLDLEEKVRLAVRAHIRHRHTQYDTMLRSGMSREEARKQVIQGIIDVEKEWG</sequence>
<feature type="domain" description="DUF2293" evidence="1">
    <location>
        <begin position="95"/>
        <end position="178"/>
    </location>
</feature>
<dbReference type="PANTHER" id="PTHR38113:SF2">
    <property type="entry name" value="DUF2293 DOMAIN-CONTAINING PROTEIN"/>
    <property type="match status" value="1"/>
</dbReference>
<name>A0AA39WYF7_9PEZI</name>
<keyword evidence="3" id="KW-1185">Reference proteome</keyword>
<dbReference type="InterPro" id="IPR018744">
    <property type="entry name" value="DUF2293"/>
</dbReference>
<evidence type="ECO:0000259" key="1">
    <source>
        <dbReference type="Pfam" id="PF10056"/>
    </source>
</evidence>
<evidence type="ECO:0000313" key="3">
    <source>
        <dbReference type="Proteomes" id="UP001175000"/>
    </source>
</evidence>
<reference evidence="2" key="1">
    <citation type="submission" date="2023-06" db="EMBL/GenBank/DDBJ databases">
        <title>Genome-scale phylogeny and comparative genomics of the fungal order Sordariales.</title>
        <authorList>
            <consortium name="Lawrence Berkeley National Laboratory"/>
            <person name="Hensen N."/>
            <person name="Bonometti L."/>
            <person name="Westerberg I."/>
            <person name="Brannstrom I.O."/>
            <person name="Guillou S."/>
            <person name="Cros-Aarteil S."/>
            <person name="Calhoun S."/>
            <person name="Haridas S."/>
            <person name="Kuo A."/>
            <person name="Mondo S."/>
            <person name="Pangilinan J."/>
            <person name="Riley R."/>
            <person name="Labutti K."/>
            <person name="Andreopoulos B."/>
            <person name="Lipzen A."/>
            <person name="Chen C."/>
            <person name="Yanf M."/>
            <person name="Daum C."/>
            <person name="Ng V."/>
            <person name="Clum A."/>
            <person name="Steindorff A."/>
            <person name="Ohm R."/>
            <person name="Martin F."/>
            <person name="Silar P."/>
            <person name="Natvig D."/>
            <person name="Lalanne C."/>
            <person name="Gautier V."/>
            <person name="Ament-Velasquez S.L."/>
            <person name="Kruys A."/>
            <person name="Hutchinson M.I."/>
            <person name="Powell A.J."/>
            <person name="Barry K."/>
            <person name="Miller A.N."/>
            <person name="Grigoriev I.V."/>
            <person name="Debuchy R."/>
            <person name="Gladieux P."/>
            <person name="Thoren M.H."/>
            <person name="Johannesson H."/>
        </authorList>
    </citation>
    <scope>NUCLEOTIDE SEQUENCE</scope>
    <source>
        <strain evidence="2">CBS 606.72</strain>
    </source>
</reference>
<feature type="non-terminal residue" evidence="2">
    <location>
        <position position="1"/>
    </location>
</feature>
<dbReference type="AlphaFoldDB" id="A0AA39WYF7"/>
<gene>
    <name evidence="2" type="ORF">B0T14DRAFT_407433</name>
</gene>
<dbReference type="Pfam" id="PF10056">
    <property type="entry name" value="DUF2293"/>
    <property type="match status" value="1"/>
</dbReference>
<protein>
    <recommendedName>
        <fullName evidence="1">DUF2293 domain-containing protein</fullName>
    </recommendedName>
</protein>
<evidence type="ECO:0000313" key="2">
    <source>
        <dbReference type="EMBL" id="KAK0623667.1"/>
    </source>
</evidence>
<dbReference type="PANTHER" id="PTHR38113">
    <property type="match status" value="1"/>
</dbReference>
<accession>A0AA39WYF7</accession>
<feature type="non-terminal residue" evidence="2">
    <location>
        <position position="178"/>
    </location>
</feature>
<dbReference type="Proteomes" id="UP001175000">
    <property type="component" value="Unassembled WGS sequence"/>
</dbReference>
<proteinExistence type="predicted"/>
<dbReference type="EMBL" id="JAULSU010000003">
    <property type="protein sequence ID" value="KAK0623667.1"/>
    <property type="molecule type" value="Genomic_DNA"/>
</dbReference>
<comment type="caution">
    <text evidence="2">The sequence shown here is derived from an EMBL/GenBank/DDBJ whole genome shotgun (WGS) entry which is preliminary data.</text>
</comment>
<organism evidence="2 3">
    <name type="scientific">Immersiella caudata</name>
    <dbReference type="NCBI Taxonomy" id="314043"/>
    <lineage>
        <taxon>Eukaryota</taxon>
        <taxon>Fungi</taxon>
        <taxon>Dikarya</taxon>
        <taxon>Ascomycota</taxon>
        <taxon>Pezizomycotina</taxon>
        <taxon>Sordariomycetes</taxon>
        <taxon>Sordariomycetidae</taxon>
        <taxon>Sordariales</taxon>
        <taxon>Lasiosphaeriaceae</taxon>
        <taxon>Immersiella</taxon>
    </lineage>
</organism>